<organism evidence="1 2">
    <name type="scientific">Paracoccus tibetensis</name>
    <dbReference type="NCBI Taxonomy" id="336292"/>
    <lineage>
        <taxon>Bacteria</taxon>
        <taxon>Pseudomonadati</taxon>
        <taxon>Pseudomonadota</taxon>
        <taxon>Alphaproteobacteria</taxon>
        <taxon>Rhodobacterales</taxon>
        <taxon>Paracoccaceae</taxon>
        <taxon>Paracoccus</taxon>
    </lineage>
</organism>
<dbReference type="STRING" id="336292.SAMN05660710_01184"/>
<proteinExistence type="predicted"/>
<evidence type="ECO:0000313" key="2">
    <source>
        <dbReference type="Proteomes" id="UP000199502"/>
    </source>
</evidence>
<dbReference type="InterPro" id="IPR036641">
    <property type="entry name" value="HPT_dom_sf"/>
</dbReference>
<evidence type="ECO:0008006" key="3">
    <source>
        <dbReference type="Google" id="ProtNLM"/>
    </source>
</evidence>
<dbReference type="Proteomes" id="UP000199502">
    <property type="component" value="Unassembled WGS sequence"/>
</dbReference>
<reference evidence="1 2" key="1">
    <citation type="submission" date="2016-10" db="EMBL/GenBank/DDBJ databases">
        <authorList>
            <person name="de Groot N.N."/>
        </authorList>
    </citation>
    <scope>NUCLEOTIDE SEQUENCE [LARGE SCALE GENOMIC DNA]</scope>
    <source>
        <strain evidence="1 2">CGMCC 1.8925</strain>
    </source>
</reference>
<sequence length="125" mass="13148">MAQVTALAVSEPVRVDGRRVGDIISELGEGPAQHVIGLALEQLAAALGAVEQALRENDRAAACGHAERMSRLAWQIGLLSLAGVAMDLGSCIERGDEPAIAAIRARLMRVGNRSLTEIWEGPGIN</sequence>
<name>A0A1G5EPY9_9RHOB</name>
<dbReference type="EMBL" id="FMVT01000003">
    <property type="protein sequence ID" value="SCY29063.1"/>
    <property type="molecule type" value="Genomic_DNA"/>
</dbReference>
<dbReference type="AlphaFoldDB" id="A0A1G5EPY9"/>
<accession>A0A1G5EPY9</accession>
<dbReference type="SUPFAM" id="SSF47226">
    <property type="entry name" value="Histidine-containing phosphotransfer domain, HPT domain"/>
    <property type="match status" value="1"/>
</dbReference>
<keyword evidence="2" id="KW-1185">Reference proteome</keyword>
<dbReference type="GO" id="GO:0000160">
    <property type="term" value="P:phosphorelay signal transduction system"/>
    <property type="evidence" value="ECO:0007669"/>
    <property type="project" value="InterPro"/>
</dbReference>
<protein>
    <recommendedName>
        <fullName evidence="3">Hpt domain-containing protein</fullName>
    </recommendedName>
</protein>
<evidence type="ECO:0000313" key="1">
    <source>
        <dbReference type="EMBL" id="SCY29063.1"/>
    </source>
</evidence>
<dbReference type="RefSeq" id="WP_245686562.1">
    <property type="nucleotide sequence ID" value="NZ_FMVT01000003.1"/>
</dbReference>
<gene>
    <name evidence="1" type="ORF">SAMN05660710_01184</name>
</gene>